<dbReference type="PROSITE" id="PS50283">
    <property type="entry name" value="NA_SOLUT_SYMP_3"/>
    <property type="match status" value="1"/>
</dbReference>
<evidence type="ECO:0000256" key="7">
    <source>
        <dbReference type="ARBA" id="ARBA00022989"/>
    </source>
</evidence>
<proteinExistence type="inferred from homology"/>
<evidence type="ECO:0000313" key="16">
    <source>
        <dbReference type="Proteomes" id="UP000004836"/>
    </source>
</evidence>
<reference evidence="15 16" key="1">
    <citation type="journal article" date="2012" name="J. Bacteriol.">
        <title>Genome Sequence of Strain IMCC14465, Isolated from the East Sea, Belonging to the PS1 Clade of Alphaproteobacteria.</title>
        <authorList>
            <person name="Yang S.J."/>
            <person name="Kang I."/>
            <person name="Cho J.C."/>
        </authorList>
    </citation>
    <scope>NUCLEOTIDE SEQUENCE [LARGE SCALE GENOMIC DNA]</scope>
    <source>
        <strain evidence="15 16">IMCC14465</strain>
    </source>
</reference>
<feature type="transmembrane region" description="Helical" evidence="14">
    <location>
        <begin position="393"/>
        <end position="413"/>
    </location>
</feature>
<feature type="transmembrane region" description="Helical" evidence="14">
    <location>
        <begin position="190"/>
        <end position="212"/>
    </location>
</feature>
<feature type="transmembrane region" description="Helical" evidence="14">
    <location>
        <begin position="232"/>
        <end position="250"/>
    </location>
</feature>
<keyword evidence="7 14" id="KW-1133">Transmembrane helix</keyword>
<feature type="transmembrane region" description="Helical" evidence="14">
    <location>
        <begin position="370"/>
        <end position="387"/>
    </location>
</feature>
<keyword evidence="3" id="KW-0813">Transport</keyword>
<feature type="transmembrane region" description="Helical" evidence="14">
    <location>
        <begin position="74"/>
        <end position="92"/>
    </location>
</feature>
<keyword evidence="8" id="KW-0915">Sodium</keyword>
<protein>
    <recommendedName>
        <fullName evidence="17">Sodium:pantothenate symporter</fullName>
    </recommendedName>
</protein>
<sequence>MQTTLLITIGLYLLMLPVIGLLGRRMSKEQTLRDFYLAGGGLSVVPLFFTLYATQYSGNTMFGFAGNAYREGPVMFFSALGMAMVIASYWLFARPLQERAHKNGFVTPADFLRHRFNSAWLVRVVNLLLVATLASYILTNFKAVGLLAERLTDGELPMLYAVLGLAVVMAFYESLGGMRSVVMTDVIQGSLLLIGCLGVLAATIVTLGGPDALVSAIATHPATEQGFDQRQWTRGLSVMLLFGTGVAMYPHAIQRIYAAKSWPALRNSFRFMFMAPLLTTVPIILTAMAAQQLLPGMADAEADQTIPRLLFLLIDEFPMLKLLLALFMAAAIAAIMSTIDSALLSLGSIFTQDIFRPLAPETSQATLTRIGKSLSWALMLIMAVLATMLPQSIWSLMVIKLEIMSQILPVMVLGIHTQKLSARPLIAGLVVGCSATFMFRWGVDVDLGGWHAGIVGLGMNIATIAVFSVIEKARMKAA</sequence>
<dbReference type="OrthoDB" id="9764438at2"/>
<dbReference type="CDD" id="cd10322">
    <property type="entry name" value="SLC5sbd"/>
    <property type="match status" value="1"/>
</dbReference>
<dbReference type="STRING" id="1220535.IMCC14465_12610"/>
<dbReference type="InterPro" id="IPR001734">
    <property type="entry name" value="Na/solute_symporter"/>
</dbReference>
<keyword evidence="16" id="KW-1185">Reference proteome</keyword>
<evidence type="ECO:0008006" key="17">
    <source>
        <dbReference type="Google" id="ProtNLM"/>
    </source>
</evidence>
<evidence type="ECO:0000313" key="15">
    <source>
        <dbReference type="EMBL" id="EJW21465.1"/>
    </source>
</evidence>
<keyword evidence="5 14" id="KW-0812">Transmembrane</keyword>
<comment type="caution">
    <text evidence="15">The sequence shown here is derived from an EMBL/GenBank/DDBJ whole genome shotgun (WGS) entry which is preliminary data.</text>
</comment>
<organism evidence="15 16">
    <name type="scientific">alpha proteobacterium IMCC14465</name>
    <dbReference type="NCBI Taxonomy" id="1220535"/>
    <lineage>
        <taxon>Bacteria</taxon>
        <taxon>Pseudomonadati</taxon>
        <taxon>Pseudomonadota</taxon>
        <taxon>Alphaproteobacteria</taxon>
        <taxon>PS1 clade</taxon>
    </lineage>
</organism>
<feature type="transmembrane region" description="Helical" evidence="14">
    <location>
        <begin position="6"/>
        <end position="23"/>
    </location>
</feature>
<evidence type="ECO:0000256" key="4">
    <source>
        <dbReference type="ARBA" id="ARBA00022475"/>
    </source>
</evidence>
<keyword evidence="4" id="KW-1003">Cell membrane</keyword>
<dbReference type="GO" id="GO:0015293">
    <property type="term" value="F:symporter activity"/>
    <property type="evidence" value="ECO:0007669"/>
    <property type="project" value="UniProtKB-KW"/>
</dbReference>
<feature type="transmembrane region" description="Helical" evidence="14">
    <location>
        <begin position="322"/>
        <end position="350"/>
    </location>
</feature>
<keyword evidence="6" id="KW-0769">Symport</keyword>
<evidence type="ECO:0000256" key="9">
    <source>
        <dbReference type="ARBA" id="ARBA00023065"/>
    </source>
</evidence>
<feature type="transmembrane region" description="Helical" evidence="14">
    <location>
        <begin position="35"/>
        <end position="54"/>
    </location>
</feature>
<accession>J9A513</accession>
<dbReference type="Proteomes" id="UP000004836">
    <property type="component" value="Unassembled WGS sequence"/>
</dbReference>
<feature type="transmembrane region" description="Helical" evidence="14">
    <location>
        <begin position="425"/>
        <end position="443"/>
    </location>
</feature>
<evidence type="ECO:0000256" key="10">
    <source>
        <dbReference type="ARBA" id="ARBA00023136"/>
    </source>
</evidence>
<evidence type="ECO:0000256" key="8">
    <source>
        <dbReference type="ARBA" id="ARBA00023053"/>
    </source>
</evidence>
<evidence type="ECO:0000256" key="2">
    <source>
        <dbReference type="ARBA" id="ARBA00006434"/>
    </source>
</evidence>
<evidence type="ECO:0000256" key="11">
    <source>
        <dbReference type="ARBA" id="ARBA00023201"/>
    </source>
</evidence>
<keyword evidence="9" id="KW-0406">Ion transport</keyword>
<evidence type="ECO:0000256" key="5">
    <source>
        <dbReference type="ARBA" id="ARBA00022692"/>
    </source>
</evidence>
<dbReference type="PATRIC" id="fig|1220535.3.peg.1255"/>
<feature type="transmembrane region" description="Helical" evidence="14">
    <location>
        <begin position="271"/>
        <end position="290"/>
    </location>
</feature>
<dbReference type="eggNOG" id="COG0591">
    <property type="taxonomic scope" value="Bacteria"/>
</dbReference>
<evidence type="ECO:0000256" key="14">
    <source>
        <dbReference type="SAM" id="Phobius"/>
    </source>
</evidence>
<dbReference type="InterPro" id="IPR050277">
    <property type="entry name" value="Sodium:Solute_Symporter"/>
</dbReference>
<comment type="subcellular location">
    <subcellularLocation>
        <location evidence="1">Cell membrane</location>
        <topology evidence="1">Multi-pass membrane protein</topology>
    </subcellularLocation>
</comment>
<dbReference type="InterPro" id="IPR038377">
    <property type="entry name" value="Na/Glc_symporter_sf"/>
</dbReference>
<feature type="transmembrane region" description="Helical" evidence="14">
    <location>
        <begin position="120"/>
        <end position="138"/>
    </location>
</feature>
<feature type="transmembrane region" description="Helical" evidence="14">
    <location>
        <begin position="449"/>
        <end position="470"/>
    </location>
</feature>
<evidence type="ECO:0000256" key="12">
    <source>
        <dbReference type="ARBA" id="ARBA00033708"/>
    </source>
</evidence>
<evidence type="ECO:0000256" key="1">
    <source>
        <dbReference type="ARBA" id="ARBA00004651"/>
    </source>
</evidence>
<dbReference type="PANTHER" id="PTHR48086">
    <property type="entry name" value="SODIUM/PROLINE SYMPORTER-RELATED"/>
    <property type="match status" value="1"/>
</dbReference>
<evidence type="ECO:0000256" key="6">
    <source>
        <dbReference type="ARBA" id="ARBA00022847"/>
    </source>
</evidence>
<dbReference type="GO" id="GO:0006814">
    <property type="term" value="P:sodium ion transport"/>
    <property type="evidence" value="ECO:0007669"/>
    <property type="project" value="UniProtKB-KW"/>
</dbReference>
<dbReference type="GO" id="GO:0005886">
    <property type="term" value="C:plasma membrane"/>
    <property type="evidence" value="ECO:0007669"/>
    <property type="project" value="UniProtKB-SubCell"/>
</dbReference>
<evidence type="ECO:0000256" key="13">
    <source>
        <dbReference type="RuleBase" id="RU362091"/>
    </source>
</evidence>
<evidence type="ECO:0000256" key="3">
    <source>
        <dbReference type="ARBA" id="ARBA00022448"/>
    </source>
</evidence>
<name>J9A513_9PROT</name>
<keyword evidence="11" id="KW-0739">Sodium transport</keyword>
<dbReference type="Gene3D" id="1.20.1730.10">
    <property type="entry name" value="Sodium/glucose cotransporter"/>
    <property type="match status" value="1"/>
</dbReference>
<dbReference type="Pfam" id="PF00474">
    <property type="entry name" value="SSF"/>
    <property type="match status" value="1"/>
</dbReference>
<comment type="similarity">
    <text evidence="2 13">Belongs to the sodium:solute symporter (SSF) (TC 2.A.21) family.</text>
</comment>
<dbReference type="AlphaFoldDB" id="J9A513"/>
<feature type="transmembrane region" description="Helical" evidence="14">
    <location>
        <begin position="158"/>
        <end position="178"/>
    </location>
</feature>
<dbReference type="PANTHER" id="PTHR48086:SF3">
    <property type="entry name" value="SODIUM_PROLINE SYMPORTER"/>
    <property type="match status" value="1"/>
</dbReference>
<gene>
    <name evidence="15" type="ORF">IMCC14465_12610</name>
</gene>
<dbReference type="EMBL" id="ALYF01000003">
    <property type="protein sequence ID" value="EJW21465.1"/>
    <property type="molecule type" value="Genomic_DNA"/>
</dbReference>
<comment type="catalytic activity">
    <reaction evidence="12">
        <text>L-proline(in) + Na(+)(in) = L-proline(out) + Na(+)(out)</text>
        <dbReference type="Rhea" id="RHEA:28967"/>
        <dbReference type="ChEBI" id="CHEBI:29101"/>
        <dbReference type="ChEBI" id="CHEBI:60039"/>
    </reaction>
</comment>
<keyword evidence="10 14" id="KW-0472">Membrane</keyword>